<dbReference type="Pfam" id="PF00248">
    <property type="entry name" value="Aldo_ket_red"/>
    <property type="match status" value="1"/>
</dbReference>
<dbReference type="PANTHER" id="PTHR43364">
    <property type="entry name" value="NADH-SPECIFIC METHYLGLYOXAL REDUCTASE-RELATED"/>
    <property type="match status" value="1"/>
</dbReference>
<name>A0A382ZZV6_9ZZZZ</name>
<dbReference type="EMBL" id="UINC01187901">
    <property type="protein sequence ID" value="SVE00859.1"/>
    <property type="molecule type" value="Genomic_DNA"/>
</dbReference>
<dbReference type="SUPFAM" id="SSF51430">
    <property type="entry name" value="NAD(P)-linked oxidoreductase"/>
    <property type="match status" value="1"/>
</dbReference>
<dbReference type="GO" id="GO:0016491">
    <property type="term" value="F:oxidoreductase activity"/>
    <property type="evidence" value="ECO:0007669"/>
    <property type="project" value="UniProtKB-KW"/>
</dbReference>
<dbReference type="PANTHER" id="PTHR43364:SF4">
    <property type="entry name" value="NAD(P)-LINKED OXIDOREDUCTASE SUPERFAMILY PROTEIN"/>
    <property type="match status" value="1"/>
</dbReference>
<dbReference type="InterPro" id="IPR023210">
    <property type="entry name" value="NADP_OxRdtase_dom"/>
</dbReference>
<accession>A0A382ZZV6</accession>
<evidence type="ECO:0000256" key="1">
    <source>
        <dbReference type="ARBA" id="ARBA00023002"/>
    </source>
</evidence>
<dbReference type="Gene3D" id="3.20.20.100">
    <property type="entry name" value="NADP-dependent oxidoreductase domain"/>
    <property type="match status" value="1"/>
</dbReference>
<organism evidence="3">
    <name type="scientific">marine metagenome</name>
    <dbReference type="NCBI Taxonomy" id="408172"/>
    <lineage>
        <taxon>unclassified sequences</taxon>
        <taxon>metagenomes</taxon>
        <taxon>ecological metagenomes</taxon>
    </lineage>
</organism>
<keyword evidence="1" id="KW-0560">Oxidoreductase</keyword>
<dbReference type="InterPro" id="IPR050523">
    <property type="entry name" value="AKR_Detox_Biosynth"/>
</dbReference>
<protein>
    <recommendedName>
        <fullName evidence="2">NADP-dependent oxidoreductase domain-containing protein</fullName>
    </recommendedName>
</protein>
<dbReference type="PRINTS" id="PR00069">
    <property type="entry name" value="ALDKETRDTASE"/>
</dbReference>
<gene>
    <name evidence="3" type="ORF">METZ01_LOCUS453713</name>
</gene>
<evidence type="ECO:0000259" key="2">
    <source>
        <dbReference type="Pfam" id="PF00248"/>
    </source>
</evidence>
<evidence type="ECO:0000313" key="3">
    <source>
        <dbReference type="EMBL" id="SVE00859.1"/>
    </source>
</evidence>
<proteinExistence type="predicted"/>
<dbReference type="InterPro" id="IPR036812">
    <property type="entry name" value="NAD(P)_OxRdtase_dom_sf"/>
</dbReference>
<reference evidence="3" key="1">
    <citation type="submission" date="2018-05" db="EMBL/GenBank/DDBJ databases">
        <authorList>
            <person name="Lanie J.A."/>
            <person name="Ng W.-L."/>
            <person name="Kazmierczak K.M."/>
            <person name="Andrzejewski T.M."/>
            <person name="Davidsen T.M."/>
            <person name="Wayne K.J."/>
            <person name="Tettelin H."/>
            <person name="Glass J.I."/>
            <person name="Rusch D."/>
            <person name="Podicherti R."/>
            <person name="Tsui H.-C.T."/>
            <person name="Winkler M.E."/>
        </authorList>
    </citation>
    <scope>NUCLEOTIDE SEQUENCE</scope>
</reference>
<feature type="non-terminal residue" evidence="3">
    <location>
        <position position="178"/>
    </location>
</feature>
<dbReference type="AlphaFoldDB" id="A0A382ZZV6"/>
<feature type="domain" description="NADP-dependent oxidoreductase" evidence="2">
    <location>
        <begin position="1"/>
        <end position="158"/>
    </location>
</feature>
<sequence>MYGSGESERQIGYNIPSDDTYFKVASKVSPWHLSGSGVYTAGMKSLQRLQRAFIDLYQIHTPNPLIPISRTMAGMKRLLEEKRVVEIGVSNFSSKRWREAIGALGYKVVSNQVDYSLLRPSVYEAMRPMLTDGCVMIAYSPLAMGLLSGKYNDENKPLGGRAGHHEFSNRNYKNVLRV</sequence>
<dbReference type="InterPro" id="IPR020471">
    <property type="entry name" value="AKR"/>
</dbReference>